<dbReference type="NCBIfam" id="NF005310">
    <property type="entry name" value="PRK06842.1"/>
    <property type="match status" value="1"/>
</dbReference>
<dbReference type="AlphaFoldDB" id="A0A644YXR8"/>
<dbReference type="SUPFAM" id="SSF117457">
    <property type="entry name" value="FumA C-terminal domain-like"/>
    <property type="match status" value="1"/>
</dbReference>
<gene>
    <name evidence="4" type="primary">fumB_11</name>
    <name evidence="4" type="ORF">SDC9_79970</name>
</gene>
<sequence>MSERIKLETPFQDSRLKELNAGDMVYISGTIYSARDAAHKKMCELADDNQPMPFDFHGTAVYYAGPCPAKPGEPIGSVGPTTSGRMDLYSPALIKKGLKVMIGKGLRSKEVTDSIVEHGGVYFAAIGGAAALMAKCVKSAKVIAFDELGTEAIRELVVKELPVIVAIDSKGVNMYQKAIEENRE</sequence>
<accession>A0A644YXR8</accession>
<dbReference type="Pfam" id="PF05683">
    <property type="entry name" value="Fumerase_C"/>
    <property type="match status" value="1"/>
</dbReference>
<dbReference type="PANTHER" id="PTHR43351:SF2">
    <property type="entry name" value="L(+)-TARTRATE DEHYDRATASE SUBUNIT BETA-RELATED"/>
    <property type="match status" value="1"/>
</dbReference>
<dbReference type="PANTHER" id="PTHR43351">
    <property type="entry name" value="L(+)-TARTRATE DEHYDRATASE SUBUNIT BETA"/>
    <property type="match status" value="1"/>
</dbReference>
<evidence type="ECO:0000259" key="3">
    <source>
        <dbReference type="Pfam" id="PF05683"/>
    </source>
</evidence>
<feature type="domain" description="Fe-S hydro-lyase tartrate dehydratase beta-type catalytic" evidence="3">
    <location>
        <begin position="3"/>
        <end position="177"/>
    </location>
</feature>
<dbReference type="NCBIfam" id="TIGR00723">
    <property type="entry name" value="ttdB_fumA_fumB"/>
    <property type="match status" value="1"/>
</dbReference>
<dbReference type="InterPro" id="IPR004647">
    <property type="entry name" value="Fe-S_hydro-lyase_TtdB-typ_cat"/>
</dbReference>
<evidence type="ECO:0000256" key="1">
    <source>
        <dbReference type="ARBA" id="ARBA00008876"/>
    </source>
</evidence>
<comment type="caution">
    <text evidence="4">The sequence shown here is derived from an EMBL/GenBank/DDBJ whole genome shotgun (WGS) entry which is preliminary data.</text>
</comment>
<dbReference type="EMBL" id="VSSQ01006647">
    <property type="protein sequence ID" value="MPM33395.1"/>
    <property type="molecule type" value="Genomic_DNA"/>
</dbReference>
<comment type="similarity">
    <text evidence="1">Belongs to the class-I fumarase family.</text>
</comment>
<protein>
    <submittedName>
        <fullName evidence="4">Fumarate hydratase class I, anaerobic</fullName>
        <ecNumber evidence="4">4.2.1.2</ecNumber>
    </submittedName>
</protein>
<dbReference type="InterPro" id="IPR036660">
    <property type="entry name" value="Fe-S_hydroAse_TtdB_cat_sf"/>
</dbReference>
<evidence type="ECO:0000256" key="2">
    <source>
        <dbReference type="ARBA" id="ARBA00023239"/>
    </source>
</evidence>
<organism evidence="4">
    <name type="scientific">bioreactor metagenome</name>
    <dbReference type="NCBI Taxonomy" id="1076179"/>
    <lineage>
        <taxon>unclassified sequences</taxon>
        <taxon>metagenomes</taxon>
        <taxon>ecological metagenomes</taxon>
    </lineage>
</organism>
<name>A0A644YXR8_9ZZZZ</name>
<dbReference type="GO" id="GO:0004333">
    <property type="term" value="F:fumarate hydratase activity"/>
    <property type="evidence" value="ECO:0007669"/>
    <property type="project" value="UniProtKB-EC"/>
</dbReference>
<proteinExistence type="inferred from homology"/>
<reference evidence="4" key="1">
    <citation type="submission" date="2019-08" db="EMBL/GenBank/DDBJ databases">
        <authorList>
            <person name="Kucharzyk K."/>
            <person name="Murdoch R.W."/>
            <person name="Higgins S."/>
            <person name="Loffler F."/>
        </authorList>
    </citation>
    <scope>NUCLEOTIDE SEQUENCE</scope>
</reference>
<evidence type="ECO:0000313" key="4">
    <source>
        <dbReference type="EMBL" id="MPM33395.1"/>
    </source>
</evidence>
<keyword evidence="2 4" id="KW-0456">Lyase</keyword>
<dbReference type="Gene3D" id="3.20.130.10">
    <property type="entry name" value="Fe-S hydro-lyase, tartrate dehydratase beta-type, catalytic domain"/>
    <property type="match status" value="1"/>
</dbReference>
<dbReference type="EC" id="4.2.1.2" evidence="4"/>